<feature type="non-terminal residue" evidence="2">
    <location>
        <position position="1"/>
    </location>
</feature>
<proteinExistence type="predicted"/>
<sequence length="120" mass="13106">CGHTDYDDCLLGGLYKSVKLNRVDSNAISQLHIPTKTILYQNQMSWLLTGPTLSRLVKAVGNGPRSLIFVVLKPPPAHALFAKARSPFEEVWTSSAQPAVEQNLSPTSRASKPKSLYLAS</sequence>
<keyword evidence="2" id="KW-0687">Ribonucleoprotein</keyword>
<dbReference type="GO" id="GO:0005840">
    <property type="term" value="C:ribosome"/>
    <property type="evidence" value="ECO:0007669"/>
    <property type="project" value="UniProtKB-KW"/>
</dbReference>
<feature type="region of interest" description="Disordered" evidence="1">
    <location>
        <begin position="96"/>
        <end position="120"/>
    </location>
</feature>
<accession>A0A4Y1RXD5</accession>
<evidence type="ECO:0000256" key="1">
    <source>
        <dbReference type="SAM" id="MobiDB-lite"/>
    </source>
</evidence>
<organism evidence="2">
    <name type="scientific">Prunus dulcis</name>
    <name type="common">Almond</name>
    <name type="synonym">Amygdalus dulcis</name>
    <dbReference type="NCBI Taxonomy" id="3755"/>
    <lineage>
        <taxon>Eukaryota</taxon>
        <taxon>Viridiplantae</taxon>
        <taxon>Streptophyta</taxon>
        <taxon>Embryophyta</taxon>
        <taxon>Tracheophyta</taxon>
        <taxon>Spermatophyta</taxon>
        <taxon>Magnoliopsida</taxon>
        <taxon>eudicotyledons</taxon>
        <taxon>Gunneridae</taxon>
        <taxon>Pentapetalae</taxon>
        <taxon>rosids</taxon>
        <taxon>fabids</taxon>
        <taxon>Rosales</taxon>
        <taxon>Rosaceae</taxon>
        <taxon>Amygdaloideae</taxon>
        <taxon>Amygdaleae</taxon>
        <taxon>Prunus</taxon>
    </lineage>
</organism>
<name>A0A4Y1RXD5_PRUDU</name>
<feature type="compositionally biased region" description="Polar residues" evidence="1">
    <location>
        <begin position="96"/>
        <end position="110"/>
    </location>
</feature>
<keyword evidence="2" id="KW-0689">Ribosomal protein</keyword>
<protein>
    <submittedName>
        <fullName evidence="2">Ribosomal protein L1p/L10e family</fullName>
    </submittedName>
</protein>
<dbReference type="AlphaFoldDB" id="A0A4Y1RXD5"/>
<gene>
    <name evidence="2" type="ORF">Prudu_020745</name>
</gene>
<reference evidence="2" key="1">
    <citation type="journal article" date="2019" name="Science">
        <title>Mutation of a bHLH transcription factor allowed almond domestication.</title>
        <authorList>
            <person name="Sanchez-Perez R."/>
            <person name="Pavan S."/>
            <person name="Mazzeo R."/>
            <person name="Moldovan C."/>
            <person name="Aiese Cigliano R."/>
            <person name="Del Cueto J."/>
            <person name="Ricciardi F."/>
            <person name="Lotti C."/>
            <person name="Ricciardi L."/>
            <person name="Dicenta F."/>
            <person name="Lopez-Marques R.L."/>
            <person name="Lindberg Moller B."/>
        </authorList>
    </citation>
    <scope>NUCLEOTIDE SEQUENCE</scope>
</reference>
<dbReference type="EMBL" id="AP019303">
    <property type="protein sequence ID" value="BBH08528.1"/>
    <property type="molecule type" value="Genomic_DNA"/>
</dbReference>
<evidence type="ECO:0000313" key="2">
    <source>
        <dbReference type="EMBL" id="BBH08528.1"/>
    </source>
</evidence>